<proteinExistence type="predicted"/>
<dbReference type="EMBL" id="CAJVCH010002182">
    <property type="protein sequence ID" value="CAG7643147.1"/>
    <property type="molecule type" value="Genomic_DNA"/>
</dbReference>
<comment type="caution">
    <text evidence="1">The sequence shown here is derived from an EMBL/GenBank/DDBJ whole genome shotgun (WGS) entry which is preliminary data.</text>
</comment>
<evidence type="ECO:0000313" key="1">
    <source>
        <dbReference type="EMBL" id="CAG7643147.1"/>
    </source>
</evidence>
<name>A0A8J2JL77_9HEXA</name>
<keyword evidence="2" id="KW-1185">Reference proteome</keyword>
<gene>
    <name evidence="1" type="ORF">AFUS01_LOCUS468</name>
</gene>
<evidence type="ECO:0000313" key="2">
    <source>
        <dbReference type="Proteomes" id="UP000708208"/>
    </source>
</evidence>
<accession>A0A8J2JL77</accession>
<organism evidence="1 2">
    <name type="scientific">Allacma fusca</name>
    <dbReference type="NCBI Taxonomy" id="39272"/>
    <lineage>
        <taxon>Eukaryota</taxon>
        <taxon>Metazoa</taxon>
        <taxon>Ecdysozoa</taxon>
        <taxon>Arthropoda</taxon>
        <taxon>Hexapoda</taxon>
        <taxon>Collembola</taxon>
        <taxon>Symphypleona</taxon>
        <taxon>Sminthuridae</taxon>
        <taxon>Allacma</taxon>
    </lineage>
</organism>
<protein>
    <submittedName>
        <fullName evidence="1">Uncharacterized protein</fullName>
    </submittedName>
</protein>
<dbReference type="Proteomes" id="UP000708208">
    <property type="component" value="Unassembled WGS sequence"/>
</dbReference>
<sequence length="123" mass="14251">MAVKGKIELILSNSCKRISSCVPFKNANQFSYRYTAPQRAPFDKQAFEWRALLKASDIYTLHLLWDRRRDFFMVREDSLIVRGEGNKGEIVRNVIHPKILVPSGDSEYGYNVSVIAPYMYVIM</sequence>
<reference evidence="1" key="1">
    <citation type="submission" date="2021-06" db="EMBL/GenBank/DDBJ databases">
        <authorList>
            <person name="Hodson N. C."/>
            <person name="Mongue J. A."/>
            <person name="Jaron S. K."/>
        </authorList>
    </citation>
    <scope>NUCLEOTIDE SEQUENCE</scope>
</reference>
<dbReference type="AlphaFoldDB" id="A0A8J2JL77"/>